<gene>
    <name evidence="3" type="ORF">CALVIDRAFT_97979</name>
</gene>
<reference evidence="3 4" key="1">
    <citation type="journal article" date="2016" name="Mol. Biol. Evol.">
        <title>Comparative Genomics of Early-Diverging Mushroom-Forming Fungi Provides Insights into the Origins of Lignocellulose Decay Capabilities.</title>
        <authorList>
            <person name="Nagy L.G."/>
            <person name="Riley R."/>
            <person name="Tritt A."/>
            <person name="Adam C."/>
            <person name="Daum C."/>
            <person name="Floudas D."/>
            <person name="Sun H."/>
            <person name="Yadav J.S."/>
            <person name="Pangilinan J."/>
            <person name="Larsson K.H."/>
            <person name="Matsuura K."/>
            <person name="Barry K."/>
            <person name="Labutti K."/>
            <person name="Kuo R."/>
            <person name="Ohm R.A."/>
            <person name="Bhattacharya S.S."/>
            <person name="Shirouzu T."/>
            <person name="Yoshinaga Y."/>
            <person name="Martin F.M."/>
            <person name="Grigoriev I.V."/>
            <person name="Hibbett D.S."/>
        </authorList>
    </citation>
    <scope>NUCLEOTIDE SEQUENCE [LARGE SCALE GENOMIC DNA]</scope>
    <source>
        <strain evidence="3 4">TUFC12733</strain>
    </source>
</reference>
<organism evidence="3 4">
    <name type="scientific">Calocera viscosa (strain TUFC12733)</name>
    <dbReference type="NCBI Taxonomy" id="1330018"/>
    <lineage>
        <taxon>Eukaryota</taxon>
        <taxon>Fungi</taxon>
        <taxon>Dikarya</taxon>
        <taxon>Basidiomycota</taxon>
        <taxon>Agaricomycotina</taxon>
        <taxon>Dacrymycetes</taxon>
        <taxon>Dacrymycetales</taxon>
        <taxon>Dacrymycetaceae</taxon>
        <taxon>Calocera</taxon>
    </lineage>
</organism>
<dbReference type="EMBL" id="KV417282">
    <property type="protein sequence ID" value="KZO96775.1"/>
    <property type="molecule type" value="Genomic_DNA"/>
</dbReference>
<keyword evidence="2" id="KW-0472">Membrane</keyword>
<keyword evidence="2" id="KW-0812">Transmembrane</keyword>
<protein>
    <submittedName>
        <fullName evidence="3">Uncharacterized protein</fullName>
    </submittedName>
</protein>
<evidence type="ECO:0000256" key="2">
    <source>
        <dbReference type="SAM" id="Phobius"/>
    </source>
</evidence>
<sequence length="552" mass="62138">MRGAGRCRASLIYCVCTLLISRRYKQIQTDIAYVFSFSPYFISFFNVPLFWTTFHSPSRRDTLQPSLVISFLALATFMRSSELGAGARGRQRALHIAEIARAYLQSSIDAGCIDAGLAQAAFMLTLFEMCPHPQYTAQRLASSFWALDSVLATLGWTSMDAYDDDAAVFAPGFVPSLSQHMHGHAPRPRLQATDADAGEDCACPRFSLPSSSDSALRITPLWAATPAWDPDWPEPEVRKEEARRLVWNSLNLMSGHTSATLAAGEGAADYWCTRAENYALLFPGETLLRSQRYAPYFTRHPRDSVWAVYARLALLYGACWRFFSPQASAARPESRPGRAKPAANDAALPRSEGARAEFAYRAYVETLELEDILNQHGCAGERTTLFQGREFLFKIRVIISRDYTKHFPFPETGIDLSFHKKKAEQWLTHQMNLAQRLMQGLNSVTGMGMNDLRLRPFLLWYFALQSQRCLQFHAIDPSLTVALDVADAWMMPVDYLVQIWPCENMDPFFAELRKRILDARIKAGMPRFLPRAKPIELVNPMLSAPSAATENV</sequence>
<dbReference type="Proteomes" id="UP000076738">
    <property type="component" value="Unassembled WGS sequence"/>
</dbReference>
<feature type="transmembrane region" description="Helical" evidence="2">
    <location>
        <begin position="31"/>
        <end position="51"/>
    </location>
</feature>
<dbReference type="OrthoDB" id="2123952at2759"/>
<evidence type="ECO:0000313" key="3">
    <source>
        <dbReference type="EMBL" id="KZO96775.1"/>
    </source>
</evidence>
<keyword evidence="2" id="KW-1133">Transmembrane helix</keyword>
<dbReference type="STRING" id="1330018.A0A167MJB8"/>
<dbReference type="AlphaFoldDB" id="A0A167MJB8"/>
<keyword evidence="4" id="KW-1185">Reference proteome</keyword>
<feature type="region of interest" description="Disordered" evidence="1">
    <location>
        <begin position="329"/>
        <end position="348"/>
    </location>
</feature>
<evidence type="ECO:0000256" key="1">
    <source>
        <dbReference type="SAM" id="MobiDB-lite"/>
    </source>
</evidence>
<name>A0A167MJB8_CALVF</name>
<accession>A0A167MJB8</accession>
<evidence type="ECO:0000313" key="4">
    <source>
        <dbReference type="Proteomes" id="UP000076738"/>
    </source>
</evidence>
<proteinExistence type="predicted"/>